<dbReference type="RefSeq" id="WP_166690642.1">
    <property type="nucleotide sequence ID" value="NZ_WAEL01000001.1"/>
</dbReference>
<dbReference type="PROSITE" id="PS51257">
    <property type="entry name" value="PROKAR_LIPOPROTEIN"/>
    <property type="match status" value="1"/>
</dbReference>
<name>A0ABX0QA45_9BACT</name>
<proteinExistence type="predicted"/>
<accession>A0ABX0QA45</accession>
<keyword evidence="2" id="KW-1185">Reference proteome</keyword>
<organism evidence="1 2">
    <name type="scientific">Fibrivirga algicola</name>
    <dbReference type="NCBI Taxonomy" id="2950420"/>
    <lineage>
        <taxon>Bacteria</taxon>
        <taxon>Pseudomonadati</taxon>
        <taxon>Bacteroidota</taxon>
        <taxon>Cytophagia</taxon>
        <taxon>Cytophagales</taxon>
        <taxon>Spirosomataceae</taxon>
        <taxon>Fibrivirga</taxon>
    </lineage>
</organism>
<dbReference type="EMBL" id="WAEL01000001">
    <property type="protein sequence ID" value="NID08806.1"/>
    <property type="molecule type" value="Genomic_DNA"/>
</dbReference>
<evidence type="ECO:0000313" key="1">
    <source>
        <dbReference type="EMBL" id="NID08806.1"/>
    </source>
</evidence>
<reference evidence="1" key="1">
    <citation type="submission" date="2024-05" db="EMBL/GenBank/DDBJ databases">
        <authorList>
            <person name="Jung D.-H."/>
        </authorList>
    </citation>
    <scope>NUCLEOTIDE SEQUENCE</scope>
    <source>
        <strain evidence="1">JA-25</strain>
    </source>
</reference>
<sequence length="85" mass="8951">MKTLTSSLLLGLALLAGCKKSDNTVTPDTTTAVNFPELVAPGTWTISSYTERTEDKLKTLGTITIRFTSDGNAVATLGQQNTTGT</sequence>
<comment type="caution">
    <text evidence="1">The sequence shown here is derived from an EMBL/GenBank/DDBJ whole genome shotgun (WGS) entry which is preliminary data.</text>
</comment>
<evidence type="ECO:0008006" key="3">
    <source>
        <dbReference type="Google" id="ProtNLM"/>
    </source>
</evidence>
<protein>
    <recommendedName>
        <fullName evidence="3">Lipocalin-like domain-containing protein</fullName>
    </recommendedName>
</protein>
<dbReference type="Proteomes" id="UP000606008">
    <property type="component" value="Unassembled WGS sequence"/>
</dbReference>
<evidence type="ECO:0000313" key="2">
    <source>
        <dbReference type="Proteomes" id="UP000606008"/>
    </source>
</evidence>
<gene>
    <name evidence="1" type="ORF">F7231_01355</name>
</gene>